<keyword evidence="2" id="KW-0813">Transport</keyword>
<dbReference type="Pfam" id="PF13520">
    <property type="entry name" value="AA_permease_2"/>
    <property type="match status" value="1"/>
</dbReference>
<dbReference type="GO" id="GO:0005886">
    <property type="term" value="C:plasma membrane"/>
    <property type="evidence" value="ECO:0007669"/>
    <property type="project" value="UniProtKB-SubCell"/>
</dbReference>
<dbReference type="InterPro" id="IPR044566">
    <property type="entry name" value="RMV1-like"/>
</dbReference>
<evidence type="ECO:0000256" key="5">
    <source>
        <dbReference type="ARBA" id="ARBA00022847"/>
    </source>
</evidence>
<reference evidence="11 12" key="1">
    <citation type="journal article" date="2022" name="Nat. Plants">
        <title>Genomes of leafy and leafless Platanthera orchids illuminate the evolution of mycoheterotrophy.</title>
        <authorList>
            <person name="Li M.H."/>
            <person name="Liu K.W."/>
            <person name="Li Z."/>
            <person name="Lu H.C."/>
            <person name="Ye Q.L."/>
            <person name="Zhang D."/>
            <person name="Wang J.Y."/>
            <person name="Li Y.F."/>
            <person name="Zhong Z.M."/>
            <person name="Liu X."/>
            <person name="Yu X."/>
            <person name="Liu D.K."/>
            <person name="Tu X.D."/>
            <person name="Liu B."/>
            <person name="Hao Y."/>
            <person name="Liao X.Y."/>
            <person name="Jiang Y.T."/>
            <person name="Sun W.H."/>
            <person name="Chen J."/>
            <person name="Chen Y.Q."/>
            <person name="Ai Y."/>
            <person name="Zhai J.W."/>
            <person name="Wu S.S."/>
            <person name="Zhou Z."/>
            <person name="Hsiao Y.Y."/>
            <person name="Wu W.L."/>
            <person name="Chen Y.Y."/>
            <person name="Lin Y.F."/>
            <person name="Hsu J.L."/>
            <person name="Li C.Y."/>
            <person name="Wang Z.W."/>
            <person name="Zhao X."/>
            <person name="Zhong W.Y."/>
            <person name="Ma X.K."/>
            <person name="Ma L."/>
            <person name="Huang J."/>
            <person name="Chen G.Z."/>
            <person name="Huang M.Z."/>
            <person name="Huang L."/>
            <person name="Peng D.H."/>
            <person name="Luo Y.B."/>
            <person name="Zou S.Q."/>
            <person name="Chen S.P."/>
            <person name="Lan S."/>
            <person name="Tsai W.C."/>
            <person name="Van de Peer Y."/>
            <person name="Liu Z.J."/>
        </authorList>
    </citation>
    <scope>NUCLEOTIDE SEQUENCE [LARGE SCALE GENOMIC DNA]</scope>
    <source>
        <strain evidence="11">Lor287</strain>
    </source>
</reference>
<evidence type="ECO:0000256" key="4">
    <source>
        <dbReference type="ARBA" id="ARBA00022692"/>
    </source>
</evidence>
<proteinExistence type="inferred from homology"/>
<dbReference type="AlphaFoldDB" id="A0AAP0BLP9"/>
<protein>
    <submittedName>
        <fullName evidence="11">Polyamine transporter</fullName>
    </submittedName>
</protein>
<comment type="subcellular location">
    <subcellularLocation>
        <location evidence="1">Cell membrane</location>
        <topology evidence="1">Multi-pass membrane protein</topology>
    </subcellularLocation>
</comment>
<comment type="caution">
    <text evidence="11">The sequence shown here is derived from an EMBL/GenBank/DDBJ whole genome shotgun (WGS) entry which is preliminary data.</text>
</comment>
<evidence type="ECO:0000256" key="8">
    <source>
        <dbReference type="ARBA" id="ARBA00024041"/>
    </source>
</evidence>
<dbReference type="Proteomes" id="UP001418222">
    <property type="component" value="Unassembled WGS sequence"/>
</dbReference>
<evidence type="ECO:0000256" key="10">
    <source>
        <dbReference type="SAM" id="Phobius"/>
    </source>
</evidence>
<keyword evidence="5" id="KW-0769">Symport</keyword>
<dbReference type="InterPro" id="IPR002293">
    <property type="entry name" value="AA/rel_permease1"/>
</dbReference>
<keyword evidence="12" id="KW-1185">Reference proteome</keyword>
<evidence type="ECO:0000313" key="12">
    <source>
        <dbReference type="Proteomes" id="UP001418222"/>
    </source>
</evidence>
<feature type="region of interest" description="Disordered" evidence="9">
    <location>
        <begin position="1"/>
        <end position="20"/>
    </location>
</feature>
<keyword evidence="7 10" id="KW-0472">Membrane</keyword>
<keyword evidence="3" id="KW-1003">Cell membrane</keyword>
<accession>A0AAP0BLP9</accession>
<name>A0AAP0BLP9_9ASPA</name>
<evidence type="ECO:0000313" key="11">
    <source>
        <dbReference type="EMBL" id="KAK8943237.1"/>
    </source>
</evidence>
<feature type="transmembrane region" description="Helical" evidence="10">
    <location>
        <begin position="86"/>
        <end position="107"/>
    </location>
</feature>
<evidence type="ECO:0000256" key="9">
    <source>
        <dbReference type="SAM" id="MobiDB-lite"/>
    </source>
</evidence>
<evidence type="ECO:0000256" key="7">
    <source>
        <dbReference type="ARBA" id="ARBA00023136"/>
    </source>
</evidence>
<feature type="transmembrane region" description="Helical" evidence="10">
    <location>
        <begin position="54"/>
        <end position="74"/>
    </location>
</feature>
<gene>
    <name evidence="11" type="ORF">KSP39_PZI009629</name>
</gene>
<organism evidence="11 12">
    <name type="scientific">Platanthera zijinensis</name>
    <dbReference type="NCBI Taxonomy" id="2320716"/>
    <lineage>
        <taxon>Eukaryota</taxon>
        <taxon>Viridiplantae</taxon>
        <taxon>Streptophyta</taxon>
        <taxon>Embryophyta</taxon>
        <taxon>Tracheophyta</taxon>
        <taxon>Spermatophyta</taxon>
        <taxon>Magnoliopsida</taxon>
        <taxon>Liliopsida</taxon>
        <taxon>Asparagales</taxon>
        <taxon>Orchidaceae</taxon>
        <taxon>Orchidoideae</taxon>
        <taxon>Orchideae</taxon>
        <taxon>Orchidinae</taxon>
        <taxon>Platanthera</taxon>
    </lineage>
</organism>
<evidence type="ECO:0000256" key="6">
    <source>
        <dbReference type="ARBA" id="ARBA00022989"/>
    </source>
</evidence>
<dbReference type="Gene3D" id="1.20.1740.10">
    <property type="entry name" value="Amino acid/polyamine transporter I"/>
    <property type="match status" value="1"/>
</dbReference>
<comment type="similarity">
    <text evidence="8">Belongs to the amino acid-polyamine-organocation (APC) superfamily. Polyamine:cation symporter (PHS) (TC 2.A.3.12) family.</text>
</comment>
<dbReference type="PANTHER" id="PTHR45826:SF17">
    <property type="entry name" value="OS12G0580400 PROTEIN"/>
    <property type="match status" value="1"/>
</dbReference>
<evidence type="ECO:0000256" key="2">
    <source>
        <dbReference type="ARBA" id="ARBA00022448"/>
    </source>
</evidence>
<dbReference type="GO" id="GO:0015203">
    <property type="term" value="F:polyamine transmembrane transporter activity"/>
    <property type="evidence" value="ECO:0007669"/>
    <property type="project" value="UniProtKB-ARBA"/>
</dbReference>
<dbReference type="PANTHER" id="PTHR45826">
    <property type="entry name" value="POLYAMINE TRANSPORTER PUT1"/>
    <property type="match status" value="1"/>
</dbReference>
<keyword evidence="4 10" id="KW-0812">Transmembrane</keyword>
<evidence type="ECO:0000256" key="3">
    <source>
        <dbReference type="ARBA" id="ARBA00022475"/>
    </source>
</evidence>
<keyword evidence="6 10" id="KW-1133">Transmembrane helix</keyword>
<evidence type="ECO:0000256" key="1">
    <source>
        <dbReference type="ARBA" id="ARBA00004651"/>
    </source>
</evidence>
<dbReference type="GO" id="GO:0015293">
    <property type="term" value="F:symporter activity"/>
    <property type="evidence" value="ECO:0007669"/>
    <property type="project" value="UniProtKB-KW"/>
</dbReference>
<dbReference type="EMBL" id="JBBWWQ010000007">
    <property type="protein sequence ID" value="KAK8943237.1"/>
    <property type="molecule type" value="Genomic_DNA"/>
</dbReference>
<feature type="transmembrane region" description="Helical" evidence="10">
    <location>
        <begin position="148"/>
        <end position="178"/>
    </location>
</feature>
<sequence length="199" mass="21223">MGEAGAADAPAPSSPTTEAAASSCRPKLTVVPLIALIFFDVSGGPFGMEDSVGAGGGPLLSLIGFLLFPLLWSLPKALITAELATLFPSNGVYIVWISSAFGPFWGFQQGIWKFVSDAMDNALYPVLFLDYLKHSLPFFSNSSVGRPLALAAITAALTFLNYRGLHIVGFSAIALTVFSLRRPLHPRSPPDTRPPMARR</sequence>